<organism evidence="8 9">
    <name type="scientific">Campylobacter peloridis</name>
    <dbReference type="NCBI Taxonomy" id="488546"/>
    <lineage>
        <taxon>Bacteria</taxon>
        <taxon>Pseudomonadati</taxon>
        <taxon>Campylobacterota</taxon>
        <taxon>Epsilonproteobacteria</taxon>
        <taxon>Campylobacterales</taxon>
        <taxon>Campylobacteraceae</taxon>
        <taxon>Campylobacter</taxon>
    </lineage>
</organism>
<feature type="transmembrane region" description="Helical" evidence="7">
    <location>
        <begin position="236"/>
        <end position="256"/>
    </location>
</feature>
<dbReference type="PANTHER" id="PTHR43823:SF3">
    <property type="entry name" value="MULTIDRUG EXPORT PROTEIN MEPA"/>
    <property type="match status" value="1"/>
</dbReference>
<evidence type="ECO:0000256" key="2">
    <source>
        <dbReference type="ARBA" id="ARBA00022448"/>
    </source>
</evidence>
<evidence type="ECO:0000256" key="7">
    <source>
        <dbReference type="SAM" id="Phobius"/>
    </source>
</evidence>
<accession>A0A5C7DPK7</accession>
<comment type="caution">
    <text evidence="8">The sequence shown here is derived from an EMBL/GenBank/DDBJ whole genome shotgun (WGS) entry which is preliminary data.</text>
</comment>
<dbReference type="GO" id="GO:0005886">
    <property type="term" value="C:plasma membrane"/>
    <property type="evidence" value="ECO:0007669"/>
    <property type="project" value="UniProtKB-SubCell"/>
</dbReference>
<evidence type="ECO:0000256" key="6">
    <source>
        <dbReference type="ARBA" id="ARBA00023136"/>
    </source>
</evidence>
<dbReference type="InterPro" id="IPR051327">
    <property type="entry name" value="MATE_MepA_subfamily"/>
</dbReference>
<keyword evidence="5 7" id="KW-1133">Transmembrane helix</keyword>
<feature type="transmembrane region" description="Helical" evidence="7">
    <location>
        <begin position="164"/>
        <end position="190"/>
    </location>
</feature>
<keyword evidence="2" id="KW-0813">Transport</keyword>
<reference evidence="8 9" key="1">
    <citation type="submission" date="2019-07" db="EMBL/GenBank/DDBJ databases">
        <title>Rapid identification of Enteric Bacteria from Whole Genome Sequences (WGS) using Average Nucleotide Identity (ANI).</title>
        <authorList>
            <person name="Lane C."/>
        </authorList>
    </citation>
    <scope>NUCLEOTIDE SEQUENCE [LARGE SCALE GENOMIC DNA]</scope>
    <source>
        <strain evidence="8 9">2016D-0250</strain>
    </source>
</reference>
<feature type="transmembrane region" description="Helical" evidence="7">
    <location>
        <begin position="354"/>
        <end position="374"/>
    </location>
</feature>
<dbReference type="AlphaFoldDB" id="A0A5C7DPK7"/>
<evidence type="ECO:0000313" key="8">
    <source>
        <dbReference type="EMBL" id="TXE81952.1"/>
    </source>
</evidence>
<sequence>MSIHDFYVTSNPTKLFLKCALPNMTGIIFIYLYIIVDGIFVGKYLGANALAAMNLMMPFITISFALADMIAIGSSVQISINLGKGKINKARRIFSFCICLIFVISCIMGILGYFLANKLSVFLGANDDIQELCTQYMQVFALFAPFIIISFAIDNYLRICGKTYYSMVANIIMAVVNIFLDWLFIVVFGWGLFSAALATCIGILTGVILSFIPFIFSDLILKFTKPIIQFKILKNIIYNGSSEFFSNISSSFYIILANSVLLEISGNIAVAAFSIILYLSTFIFALIIAMCDAMQPALSYNYGLKNIDRIKVLFKKMIFGSALLGIIVFLLVQFYHDYFIFIFNKDNNQEFIDIAKNASILFSFSFLFSWFGKFCASFFTALDKPLFSLGISITQSLIFPFIFLNILVYFLGLNGVWLATLIGDVLIIFIALFLLSKIFKNLNIHSKAMF</sequence>
<dbReference type="InterPro" id="IPR048279">
    <property type="entry name" value="MdtK-like"/>
</dbReference>
<dbReference type="GO" id="GO:0042910">
    <property type="term" value="F:xenobiotic transmembrane transporter activity"/>
    <property type="evidence" value="ECO:0007669"/>
    <property type="project" value="InterPro"/>
</dbReference>
<dbReference type="InterPro" id="IPR002528">
    <property type="entry name" value="MATE_fam"/>
</dbReference>
<keyword evidence="4 7" id="KW-0812">Transmembrane</keyword>
<keyword evidence="3" id="KW-1003">Cell membrane</keyword>
<feature type="transmembrane region" description="Helical" evidence="7">
    <location>
        <begin position="21"/>
        <end position="45"/>
    </location>
</feature>
<comment type="subcellular location">
    <subcellularLocation>
        <location evidence="1">Cell membrane</location>
        <topology evidence="1">Multi-pass membrane protein</topology>
    </subcellularLocation>
</comment>
<dbReference type="Proteomes" id="UP000321310">
    <property type="component" value="Unassembled WGS sequence"/>
</dbReference>
<dbReference type="EMBL" id="VOWB01000042">
    <property type="protein sequence ID" value="TXE81952.1"/>
    <property type="molecule type" value="Genomic_DNA"/>
</dbReference>
<feature type="transmembrane region" description="Helical" evidence="7">
    <location>
        <begin position="51"/>
        <end position="72"/>
    </location>
</feature>
<evidence type="ECO:0000256" key="1">
    <source>
        <dbReference type="ARBA" id="ARBA00004651"/>
    </source>
</evidence>
<evidence type="ECO:0000313" key="9">
    <source>
        <dbReference type="Proteomes" id="UP000321310"/>
    </source>
</evidence>
<feature type="transmembrane region" description="Helical" evidence="7">
    <location>
        <begin position="312"/>
        <end position="334"/>
    </location>
</feature>
<feature type="transmembrane region" description="Helical" evidence="7">
    <location>
        <begin position="386"/>
        <end position="410"/>
    </location>
</feature>
<dbReference type="Pfam" id="PF01554">
    <property type="entry name" value="MatE"/>
    <property type="match status" value="2"/>
</dbReference>
<keyword evidence="6 7" id="KW-0472">Membrane</keyword>
<gene>
    <name evidence="8" type="ORF">FPD46_04155</name>
</gene>
<dbReference type="GO" id="GO:0015297">
    <property type="term" value="F:antiporter activity"/>
    <property type="evidence" value="ECO:0007669"/>
    <property type="project" value="InterPro"/>
</dbReference>
<evidence type="ECO:0000256" key="3">
    <source>
        <dbReference type="ARBA" id="ARBA00022475"/>
    </source>
</evidence>
<feature type="transmembrane region" description="Helical" evidence="7">
    <location>
        <begin position="268"/>
        <end position="291"/>
    </location>
</feature>
<protein>
    <submittedName>
        <fullName evidence="8">MATE family efflux transporter</fullName>
    </submittedName>
</protein>
<evidence type="ECO:0000256" key="5">
    <source>
        <dbReference type="ARBA" id="ARBA00022989"/>
    </source>
</evidence>
<feature type="transmembrane region" description="Helical" evidence="7">
    <location>
        <begin position="196"/>
        <end position="216"/>
    </location>
</feature>
<feature type="transmembrane region" description="Helical" evidence="7">
    <location>
        <begin position="416"/>
        <end position="439"/>
    </location>
</feature>
<feature type="transmembrane region" description="Helical" evidence="7">
    <location>
        <begin position="93"/>
        <end position="116"/>
    </location>
</feature>
<name>A0A5C7DPK7_9BACT</name>
<dbReference type="PIRSF" id="PIRSF006603">
    <property type="entry name" value="DinF"/>
    <property type="match status" value="1"/>
</dbReference>
<dbReference type="PANTHER" id="PTHR43823">
    <property type="entry name" value="SPORULATION PROTEIN YKVU"/>
    <property type="match status" value="1"/>
</dbReference>
<proteinExistence type="predicted"/>
<dbReference type="NCBIfam" id="TIGR00797">
    <property type="entry name" value="matE"/>
    <property type="match status" value="1"/>
</dbReference>
<feature type="transmembrane region" description="Helical" evidence="7">
    <location>
        <begin position="136"/>
        <end position="157"/>
    </location>
</feature>
<evidence type="ECO:0000256" key="4">
    <source>
        <dbReference type="ARBA" id="ARBA00022692"/>
    </source>
</evidence>